<proteinExistence type="predicted"/>
<name>A0A0B8QKT0_9VIBR</name>
<dbReference type="EMBL" id="BBSC01000010">
    <property type="protein sequence ID" value="GAM77732.1"/>
    <property type="molecule type" value="Genomic_DNA"/>
</dbReference>
<sequence>MTKPTNQDVDLTNYQIVTNLDEQQLWVKLPALEGDWAHIDVKALFEQKA</sequence>
<gene>
    <name evidence="1" type="ORF">JCM19241_4396</name>
</gene>
<protein>
    <submittedName>
        <fullName evidence="1">Uncharacterized protein</fullName>
    </submittedName>
</protein>
<comment type="caution">
    <text evidence="1">The sequence shown here is derived from an EMBL/GenBank/DDBJ whole genome shotgun (WGS) entry which is preliminary data.</text>
</comment>
<evidence type="ECO:0000313" key="2">
    <source>
        <dbReference type="Proteomes" id="UP000031666"/>
    </source>
</evidence>
<dbReference type="STRING" id="1481914.JCM19241_4396"/>
<dbReference type="Proteomes" id="UP000031666">
    <property type="component" value="Unassembled WGS sequence"/>
</dbReference>
<dbReference type="AlphaFoldDB" id="A0A0B8QKT0"/>
<accession>A0A0B8QKT0</accession>
<reference evidence="1 2" key="1">
    <citation type="submission" date="2015-01" db="EMBL/GenBank/DDBJ databases">
        <title>Vibrio sp. C94 JCM 19241 whole genome shotgun sequence.</title>
        <authorList>
            <person name="Sawabe T."/>
            <person name="Meirelles P."/>
            <person name="Feng G."/>
            <person name="Sayaka M."/>
            <person name="Hattori M."/>
            <person name="Ohkuma M."/>
        </authorList>
    </citation>
    <scope>NUCLEOTIDE SEQUENCE [LARGE SCALE GENOMIC DNA]</scope>
    <source>
        <strain evidence="2">JCM 19241</strain>
    </source>
</reference>
<reference evidence="1 2" key="2">
    <citation type="submission" date="2015-01" db="EMBL/GenBank/DDBJ databases">
        <authorList>
            <consortium name="NBRP consortium"/>
            <person name="Sawabe T."/>
            <person name="Meirelles P."/>
            <person name="Feng G."/>
            <person name="Sayaka M."/>
            <person name="Hattori M."/>
            <person name="Ohkuma M."/>
        </authorList>
    </citation>
    <scope>NUCLEOTIDE SEQUENCE [LARGE SCALE GENOMIC DNA]</scope>
    <source>
        <strain evidence="2">JCM 19241</strain>
    </source>
</reference>
<evidence type="ECO:0000313" key="1">
    <source>
        <dbReference type="EMBL" id="GAM77732.1"/>
    </source>
</evidence>
<organism evidence="1 2">
    <name type="scientific">Vibrio ishigakensis</name>
    <dbReference type="NCBI Taxonomy" id="1481914"/>
    <lineage>
        <taxon>Bacteria</taxon>
        <taxon>Pseudomonadati</taxon>
        <taxon>Pseudomonadota</taxon>
        <taxon>Gammaproteobacteria</taxon>
        <taxon>Vibrionales</taxon>
        <taxon>Vibrionaceae</taxon>
        <taxon>Vibrio</taxon>
    </lineage>
</organism>